<feature type="domain" description="PRMT5 TIM barrel" evidence="9">
    <location>
        <begin position="1"/>
        <end position="161"/>
    </location>
</feature>
<dbReference type="Pfam" id="PF17285">
    <property type="entry name" value="PRMT5_TIM"/>
    <property type="match status" value="1"/>
</dbReference>
<dbReference type="InterPro" id="IPR035248">
    <property type="entry name" value="PRMT5_C"/>
</dbReference>
<organism evidence="11">
    <name type="scientific">Anthurium amnicola</name>
    <dbReference type="NCBI Taxonomy" id="1678845"/>
    <lineage>
        <taxon>Eukaryota</taxon>
        <taxon>Viridiplantae</taxon>
        <taxon>Streptophyta</taxon>
        <taxon>Embryophyta</taxon>
        <taxon>Tracheophyta</taxon>
        <taxon>Spermatophyta</taxon>
        <taxon>Magnoliopsida</taxon>
        <taxon>Liliopsida</taxon>
        <taxon>Araceae</taxon>
        <taxon>Pothoideae</taxon>
        <taxon>Potheae</taxon>
        <taxon>Anthurium</taxon>
    </lineage>
</organism>
<proteinExistence type="predicted"/>
<dbReference type="SUPFAM" id="SSF53335">
    <property type="entry name" value="S-adenosyl-L-methionine-dependent methyltransferases"/>
    <property type="match status" value="1"/>
</dbReference>
<feature type="domain" description="PRMT5 oligomerisation" evidence="10">
    <location>
        <begin position="340"/>
        <end position="504"/>
    </location>
</feature>
<protein>
    <submittedName>
        <fullName evidence="11">Protein arginine N-methyltransferase 5</fullName>
    </submittedName>
</protein>
<feature type="binding site" evidence="5">
    <location>
        <position position="195"/>
    </location>
    <ligand>
        <name>S-adenosyl-L-methionine</name>
        <dbReference type="ChEBI" id="CHEBI:59789"/>
    </ligand>
</feature>
<evidence type="ECO:0000259" key="8">
    <source>
        <dbReference type="Pfam" id="PF05185"/>
    </source>
</evidence>
<dbReference type="InterPro" id="IPR035075">
    <property type="entry name" value="PRMT5"/>
</dbReference>
<dbReference type="AlphaFoldDB" id="A0A1D1XZH3"/>
<dbReference type="EMBL" id="GDJX01020156">
    <property type="protein sequence ID" value="JAT47780.1"/>
    <property type="molecule type" value="Transcribed_RNA"/>
</dbReference>
<evidence type="ECO:0000256" key="6">
    <source>
        <dbReference type="PIRSR" id="PIRSR015894-3"/>
    </source>
</evidence>
<evidence type="ECO:0000259" key="9">
    <source>
        <dbReference type="Pfam" id="PF17285"/>
    </source>
</evidence>
<keyword evidence="1 7" id="KW-0489">Methyltransferase</keyword>
<dbReference type="InterPro" id="IPR035247">
    <property type="entry name" value="PRMT5_TIM"/>
</dbReference>
<dbReference type="Gene3D" id="3.40.50.150">
    <property type="entry name" value="Vaccinia Virus protein VP39"/>
    <property type="match status" value="1"/>
</dbReference>
<dbReference type="PANTHER" id="PTHR10738:SF0">
    <property type="entry name" value="PROTEIN ARGININE N-METHYLTRANSFERASE 5"/>
    <property type="match status" value="1"/>
</dbReference>
<dbReference type="GO" id="GO:0006355">
    <property type="term" value="P:regulation of DNA-templated transcription"/>
    <property type="evidence" value="ECO:0007669"/>
    <property type="project" value="TreeGrafter"/>
</dbReference>
<dbReference type="FunFam" id="2.70.160.11:FF:000003">
    <property type="entry name" value="Protein arginine N-methyltransferase 5"/>
    <property type="match status" value="1"/>
</dbReference>
<dbReference type="GO" id="GO:0005634">
    <property type="term" value="C:nucleus"/>
    <property type="evidence" value="ECO:0007669"/>
    <property type="project" value="TreeGrafter"/>
</dbReference>
<dbReference type="Pfam" id="PF17286">
    <property type="entry name" value="PRMT5_C"/>
    <property type="match status" value="1"/>
</dbReference>
<feature type="binding site" evidence="5">
    <location>
        <begin position="204"/>
        <end position="205"/>
    </location>
    <ligand>
        <name>S-adenosyl-L-methionine</name>
        <dbReference type="ChEBI" id="CHEBI:59789"/>
    </ligand>
</feature>
<dbReference type="GO" id="GO:0005829">
    <property type="term" value="C:cytosol"/>
    <property type="evidence" value="ECO:0007669"/>
    <property type="project" value="TreeGrafter"/>
</dbReference>
<sequence length="506" mass="57307">MQLWLRVPLEKSDLMEDDTKHANTCQTGENNFDSWDLWNSFRLLCEHHSQLSVALDVFSSLPSINSLGRWFGEPVRATIIHTESFLTNARGYPCLSKRHQKLMAGFFDHSVQIVLSGKLLHNISVESAEQSRDINNADNIEGTAKHLLRPYLDYVAYLYQRMDPLPEQERVELGYRDFLQSPLQPLMDNLEAQTYETFEKDTVKYNQYQRAVCKALLDKVPDEDSSTATIVLMVVGAGRGPLVKASLQAAEETGRKLKVYAVEKNPNAVVTLHSLIKLEGWEKLVTIVSCDMRCWEAPEKADILVSELLGSFGDNELSPECLDGAQRFLKEDGISIPSTYTSFIQPVTASKLYNDVKSHKDLAHFETAYVVKLHRVARLAPSQPVFTFTHPNYCYKSNERYKKLHFQIPSDTGSAMVHGFAGYFDATLYKDVHLGIEPTMATSNMFSWFPIYFPLGTPITVAPDSPVEVHFWRCCGSAKVWYEWCVTVPNISPIHNSGGRSYWVGL</sequence>
<dbReference type="Gene3D" id="2.70.160.11">
    <property type="entry name" value="Hnrnp arginine n-methyltransferase1"/>
    <property type="match status" value="1"/>
</dbReference>
<evidence type="ECO:0000256" key="7">
    <source>
        <dbReference type="PROSITE-ProRule" id="PRU01015"/>
    </source>
</evidence>
<dbReference type="FunFam" id="3.40.50.150:FF:000029">
    <property type="entry name" value="Protein arginine N-methyltransferase 5"/>
    <property type="match status" value="1"/>
</dbReference>
<evidence type="ECO:0000256" key="3">
    <source>
        <dbReference type="ARBA" id="ARBA00022691"/>
    </source>
</evidence>
<feature type="active site" description="Proton donor/acceptor" evidence="4">
    <location>
        <position position="307"/>
    </location>
</feature>
<evidence type="ECO:0000256" key="1">
    <source>
        <dbReference type="ARBA" id="ARBA00022603"/>
    </source>
</evidence>
<dbReference type="GO" id="GO:0032259">
    <property type="term" value="P:methylation"/>
    <property type="evidence" value="ECO:0007669"/>
    <property type="project" value="UniProtKB-KW"/>
</dbReference>
<dbReference type="PANTHER" id="PTHR10738">
    <property type="entry name" value="PROTEIN ARGININE N-METHYLTRANSFERASE 5"/>
    <property type="match status" value="1"/>
</dbReference>
<feature type="active site" description="Proton donor/acceptor" evidence="4">
    <location>
        <position position="316"/>
    </location>
</feature>
<gene>
    <name evidence="11" type="primary">PRMT5_3</name>
    <name evidence="11" type="ORF">g.127001</name>
</gene>
<dbReference type="Pfam" id="PF05185">
    <property type="entry name" value="PRMT5"/>
    <property type="match status" value="1"/>
</dbReference>
<reference evidence="11" key="1">
    <citation type="submission" date="2015-07" db="EMBL/GenBank/DDBJ databases">
        <title>Transcriptome Assembly of Anthurium amnicola.</title>
        <authorList>
            <person name="Suzuki J."/>
        </authorList>
    </citation>
    <scope>NUCLEOTIDE SEQUENCE</scope>
</reference>
<feature type="domain" description="PRMT5 arginine-N-methyltransferase" evidence="8">
    <location>
        <begin position="168"/>
        <end position="336"/>
    </location>
</feature>
<keyword evidence="3 5" id="KW-0949">S-adenosyl-L-methionine</keyword>
<keyword evidence="2 7" id="KW-0808">Transferase</keyword>
<feature type="site" description="Critical for specifying symmetric addition of methyl groups" evidence="6">
    <location>
        <position position="198"/>
    </location>
</feature>
<dbReference type="PIRSF" id="PIRSF015894">
    <property type="entry name" value="Skb1_MeTrfase"/>
    <property type="match status" value="1"/>
</dbReference>
<dbReference type="InterPro" id="IPR029063">
    <property type="entry name" value="SAM-dependent_MTases_sf"/>
</dbReference>
<evidence type="ECO:0000313" key="11">
    <source>
        <dbReference type="EMBL" id="JAT47780.1"/>
    </source>
</evidence>
<evidence type="ECO:0000259" key="10">
    <source>
        <dbReference type="Pfam" id="PF17286"/>
    </source>
</evidence>
<name>A0A1D1XZH3_9ARAE</name>
<dbReference type="Gene3D" id="3.20.20.150">
    <property type="entry name" value="Divalent-metal-dependent TIM barrel enzymes"/>
    <property type="match status" value="1"/>
</dbReference>
<dbReference type="PROSITE" id="PS51678">
    <property type="entry name" value="SAM_MT_PRMT"/>
    <property type="match status" value="1"/>
</dbReference>
<accession>A0A1D1XZH3</accession>
<dbReference type="GO" id="GO:0016274">
    <property type="term" value="F:protein-arginine N-methyltransferase activity"/>
    <property type="evidence" value="ECO:0007669"/>
    <property type="project" value="InterPro"/>
</dbReference>
<dbReference type="InterPro" id="IPR025799">
    <property type="entry name" value="Arg_MeTrfase"/>
</dbReference>
<evidence type="ECO:0000256" key="2">
    <source>
        <dbReference type="ARBA" id="ARBA00022679"/>
    </source>
</evidence>
<dbReference type="InterPro" id="IPR007857">
    <property type="entry name" value="Arg_MeTrfase_PRMT5"/>
</dbReference>
<evidence type="ECO:0000256" key="4">
    <source>
        <dbReference type="PIRSR" id="PIRSR015894-1"/>
    </source>
</evidence>
<evidence type="ECO:0000256" key="5">
    <source>
        <dbReference type="PIRSR" id="PIRSR015894-2"/>
    </source>
</evidence>
<feature type="binding site" evidence="5">
    <location>
        <begin position="291"/>
        <end position="292"/>
    </location>
    <ligand>
        <name>S-adenosyl-L-methionine</name>
        <dbReference type="ChEBI" id="CHEBI:59789"/>
    </ligand>
</feature>
<feature type="binding site" evidence="5">
    <location>
        <position position="263"/>
    </location>
    <ligand>
        <name>S-adenosyl-L-methionine</name>
        <dbReference type="ChEBI" id="CHEBI:59789"/>
    </ligand>
</feature>